<proteinExistence type="predicted"/>
<sequence length="130" mass="14156">METATPTSLPKLRVAMVGGGIAGLTAADPTSIFADDANPHGEDENLYHNSTTIAEPFSLAQYDTRIYGDEDRHFSSFTYFISAVHILARVVAVAWTHEIYEDHMQTIDNAIAGVVSPSPRRPRASRPLGV</sequence>
<evidence type="ECO:0000313" key="1">
    <source>
        <dbReference type="EMBL" id="KAE8387311.1"/>
    </source>
</evidence>
<reference evidence="1" key="1">
    <citation type="submission" date="2019-04" db="EMBL/GenBank/DDBJ databases">
        <title>Friends and foes A comparative genomics studyof 23 Aspergillus species from section Flavi.</title>
        <authorList>
            <consortium name="DOE Joint Genome Institute"/>
            <person name="Kjaerbolling I."/>
            <person name="Vesth T."/>
            <person name="Frisvad J.C."/>
            <person name="Nybo J.L."/>
            <person name="Theobald S."/>
            <person name="Kildgaard S."/>
            <person name="Isbrandt T."/>
            <person name="Kuo A."/>
            <person name="Sato A."/>
            <person name="Lyhne E.K."/>
            <person name="Kogle M.E."/>
            <person name="Wiebenga A."/>
            <person name="Kun R.S."/>
            <person name="Lubbers R.J."/>
            <person name="Makela M.R."/>
            <person name="Barry K."/>
            <person name="Chovatia M."/>
            <person name="Clum A."/>
            <person name="Daum C."/>
            <person name="Haridas S."/>
            <person name="He G."/>
            <person name="LaButti K."/>
            <person name="Lipzen A."/>
            <person name="Mondo S."/>
            <person name="Riley R."/>
            <person name="Salamov A."/>
            <person name="Simmons B.A."/>
            <person name="Magnuson J.K."/>
            <person name="Henrissat B."/>
            <person name="Mortensen U.H."/>
            <person name="Larsen T.O."/>
            <person name="Devries R.P."/>
            <person name="Grigoriev I.V."/>
            <person name="Machida M."/>
            <person name="Baker S.E."/>
            <person name="Andersen M.R."/>
        </authorList>
    </citation>
    <scope>NUCLEOTIDE SEQUENCE [LARGE SCALE GENOMIC DNA]</scope>
    <source>
        <strain evidence="1">IBT 14317</strain>
    </source>
</reference>
<name>A0A5N7BZP4_PETAA</name>
<dbReference type="EMBL" id="ML735295">
    <property type="protein sequence ID" value="KAE8387311.1"/>
    <property type="molecule type" value="Genomic_DNA"/>
</dbReference>
<dbReference type="AlphaFoldDB" id="A0A5N7BZP4"/>
<accession>A0A5N7BZP4</accession>
<protein>
    <submittedName>
        <fullName evidence="1">Uncharacterized protein</fullName>
    </submittedName>
</protein>
<organism evidence="1">
    <name type="scientific">Petromyces alliaceus</name>
    <name type="common">Aspergillus alliaceus</name>
    <dbReference type="NCBI Taxonomy" id="209559"/>
    <lineage>
        <taxon>Eukaryota</taxon>
        <taxon>Fungi</taxon>
        <taxon>Dikarya</taxon>
        <taxon>Ascomycota</taxon>
        <taxon>Pezizomycotina</taxon>
        <taxon>Eurotiomycetes</taxon>
        <taxon>Eurotiomycetidae</taxon>
        <taxon>Eurotiales</taxon>
        <taxon>Aspergillaceae</taxon>
        <taxon>Aspergillus</taxon>
        <taxon>Aspergillus subgen. Circumdati</taxon>
    </lineage>
</organism>
<gene>
    <name evidence="1" type="ORF">BDV23DRAFT_186462</name>
</gene>
<dbReference type="Proteomes" id="UP000326877">
    <property type="component" value="Unassembled WGS sequence"/>
</dbReference>